<dbReference type="Proteomes" id="UP000009101">
    <property type="component" value="Chromosome"/>
</dbReference>
<keyword evidence="2" id="KW-1185">Reference proteome</keyword>
<reference evidence="1 2" key="2">
    <citation type="journal article" date="2011" name="PLoS Genet.">
        <title>Parallel evolution of a type IV secretion system in radiating lineages of the host-restricted bacterial pathogen Bartonella.</title>
        <authorList>
            <person name="Engel P."/>
            <person name="Salzburger W."/>
            <person name="Liesch M."/>
            <person name="Chang C.C."/>
            <person name="Maruyama S."/>
            <person name="Lanz C."/>
            <person name="Calteau A."/>
            <person name="Lajus A."/>
            <person name="Medigue C."/>
            <person name="Schuster S.C."/>
            <person name="Dehio C."/>
        </authorList>
    </citation>
    <scope>NUCLEOTIDE SEQUENCE [LARGE SCALE GENOMIC DNA]</scope>
    <source>
        <strain evidence="2">CIP 104772 / 73</strain>
    </source>
</reference>
<dbReference type="HOGENOM" id="CLU_2950924_0_0_5"/>
<dbReference type="EMBL" id="FN645454">
    <property type="protein sequence ID" value="CBI77029.1"/>
    <property type="molecule type" value="Genomic_DNA"/>
</dbReference>
<dbReference type="STRING" id="696125.BARCL_1357"/>
<evidence type="ECO:0000313" key="1">
    <source>
        <dbReference type="EMBL" id="CBI77029.1"/>
    </source>
</evidence>
<sequence>MQKLIEQRYPVYAKANLTINNHREHCHTVAQNVVRSKQRYLDQEIKDRNNRYAYQNSHR</sequence>
<dbReference type="EC" id="2.7.1.71" evidence="1"/>
<gene>
    <name evidence="1" type="ordered locus">BARCL_1357</name>
</gene>
<protein>
    <submittedName>
        <fullName evidence="1">Shikimate kinase (SK)</fullName>
        <ecNumber evidence="1">2.7.1.71</ecNumber>
    </submittedName>
</protein>
<organism evidence="1 2">
    <name type="scientific">Bartonella clarridgeiae (strain CCUG 45776 / CIP 104772 / 73)</name>
    <dbReference type="NCBI Taxonomy" id="696125"/>
    <lineage>
        <taxon>Bacteria</taxon>
        <taxon>Pseudomonadati</taxon>
        <taxon>Pseudomonadota</taxon>
        <taxon>Alphaproteobacteria</taxon>
        <taxon>Hyphomicrobiales</taxon>
        <taxon>Bartonellaceae</taxon>
        <taxon>Bartonella</taxon>
    </lineage>
</organism>
<keyword evidence="1" id="KW-0808">Transferase</keyword>
<name>E6YJJ1_BARC7</name>
<dbReference type="eggNOG" id="COG0703">
    <property type="taxonomic scope" value="Bacteria"/>
</dbReference>
<accession>E6YJJ1</accession>
<dbReference type="KEGG" id="bcd:BARCL_1357"/>
<dbReference type="GO" id="GO:0004765">
    <property type="term" value="F:shikimate kinase activity"/>
    <property type="evidence" value="ECO:0007669"/>
    <property type="project" value="UniProtKB-EC"/>
</dbReference>
<keyword evidence="1" id="KW-0418">Kinase</keyword>
<dbReference type="AlphaFoldDB" id="E6YJJ1"/>
<proteinExistence type="predicted"/>
<evidence type="ECO:0000313" key="2">
    <source>
        <dbReference type="Proteomes" id="UP000009101"/>
    </source>
</evidence>
<reference evidence="2" key="1">
    <citation type="submission" date="2009-11" db="EMBL/GenBank/DDBJ databases">
        <title>Genome sequencing of Bartonella species and comparative genomics.</title>
        <authorList>
            <person name="Engel P."/>
            <person name="Salzburger W."/>
            <person name="Marius L."/>
            <person name="Chao-Chin C."/>
            <person name="Soichi M."/>
            <person name="Christa L."/>
            <person name="Alexandra C."/>
            <person name="Aurelie L."/>
            <person name="Claudine M."/>
            <person name="Stephan S.C."/>
            <person name="Christoph D."/>
        </authorList>
    </citation>
    <scope>NUCLEOTIDE SEQUENCE [LARGE SCALE GENOMIC DNA]</scope>
    <source>
        <strain evidence="2">CIP 104772 / 73</strain>
    </source>
</reference>